<protein>
    <submittedName>
        <fullName evidence="1">Uncharacterized protein</fullName>
    </submittedName>
</protein>
<dbReference type="EMBL" id="QGNW01001646">
    <property type="protein sequence ID" value="RVW34261.1"/>
    <property type="molecule type" value="Genomic_DNA"/>
</dbReference>
<dbReference type="Proteomes" id="UP000288805">
    <property type="component" value="Unassembled WGS sequence"/>
</dbReference>
<name>A0A438DFR3_VITVI</name>
<proteinExistence type="predicted"/>
<reference evidence="1 2" key="1">
    <citation type="journal article" date="2018" name="PLoS Genet.">
        <title>Population sequencing reveals clonal diversity and ancestral inbreeding in the grapevine cultivar Chardonnay.</title>
        <authorList>
            <person name="Roach M.J."/>
            <person name="Johnson D.L."/>
            <person name="Bohlmann J."/>
            <person name="van Vuuren H.J."/>
            <person name="Jones S.J."/>
            <person name="Pretorius I.S."/>
            <person name="Schmidt S.A."/>
            <person name="Borneman A.R."/>
        </authorList>
    </citation>
    <scope>NUCLEOTIDE SEQUENCE [LARGE SCALE GENOMIC DNA]</scope>
    <source>
        <strain evidence="2">cv. Chardonnay</strain>
        <tissue evidence="1">Leaf</tissue>
    </source>
</reference>
<accession>A0A438DFR3</accession>
<evidence type="ECO:0000313" key="2">
    <source>
        <dbReference type="Proteomes" id="UP000288805"/>
    </source>
</evidence>
<organism evidence="1 2">
    <name type="scientific">Vitis vinifera</name>
    <name type="common">Grape</name>
    <dbReference type="NCBI Taxonomy" id="29760"/>
    <lineage>
        <taxon>Eukaryota</taxon>
        <taxon>Viridiplantae</taxon>
        <taxon>Streptophyta</taxon>
        <taxon>Embryophyta</taxon>
        <taxon>Tracheophyta</taxon>
        <taxon>Spermatophyta</taxon>
        <taxon>Magnoliopsida</taxon>
        <taxon>eudicotyledons</taxon>
        <taxon>Gunneridae</taxon>
        <taxon>Pentapetalae</taxon>
        <taxon>rosids</taxon>
        <taxon>Vitales</taxon>
        <taxon>Vitaceae</taxon>
        <taxon>Viteae</taxon>
        <taxon>Vitis</taxon>
    </lineage>
</organism>
<gene>
    <name evidence="1" type="ORF">CK203_093007</name>
</gene>
<comment type="caution">
    <text evidence="1">The sequence shown here is derived from an EMBL/GenBank/DDBJ whole genome shotgun (WGS) entry which is preliminary data.</text>
</comment>
<evidence type="ECO:0000313" key="1">
    <source>
        <dbReference type="EMBL" id="RVW34261.1"/>
    </source>
</evidence>
<sequence length="47" mass="5391">MPTTNPLSLESSLKTKPPIQSDTKWMAPVIIPFQDIDEACNFFLDYF</sequence>
<dbReference type="AlphaFoldDB" id="A0A438DFR3"/>